<name>A0A9Q4MIM7_XYLFS</name>
<protein>
    <submittedName>
        <fullName evidence="1">Uncharacterized protein</fullName>
    </submittedName>
</protein>
<dbReference type="RefSeq" id="WP_004086637.1">
    <property type="nucleotide sequence ID" value="NZ_CP052854.1"/>
</dbReference>
<dbReference type="Proteomes" id="UP000474061">
    <property type="component" value="Unassembled WGS sequence"/>
</dbReference>
<evidence type="ECO:0000313" key="2">
    <source>
        <dbReference type="Proteomes" id="UP000474061"/>
    </source>
</evidence>
<accession>A0A9Q4MIM7</accession>
<gene>
    <name evidence="1" type="ORF">FG476_02695</name>
</gene>
<evidence type="ECO:0000313" key="1">
    <source>
        <dbReference type="EMBL" id="MRU23031.1"/>
    </source>
</evidence>
<reference evidence="1" key="2">
    <citation type="journal article" date="2020" name="Appl. Environ. Microbiol.">
        <title>Multiple intercontinental introductions associated with the emergence of a plant pathogen in Europe.</title>
        <authorList>
            <person name="Landa B.B."/>
            <person name="Castillo A.I."/>
            <person name="Giampetruzzi A."/>
            <person name="Kahn A."/>
            <person name="Roman-Ecija M."/>
            <person name="Velasco-Amo M.P."/>
            <person name="Navas-Cortes J.A."/>
            <person name="Marco-Noales E."/>
            <person name="Barbe S."/>
            <person name="Moralejo E."/>
            <person name="Coletta-Filho H.D."/>
            <person name="Saldarelli P."/>
            <person name="Saponari M."/>
            <person name="Almeida R.P.P."/>
        </authorList>
    </citation>
    <scope>NUCLEOTIDE SEQUENCE</scope>
    <source>
        <strain evidence="1">XYL1981</strain>
    </source>
</reference>
<dbReference type="EMBL" id="VDCJ01000327">
    <property type="protein sequence ID" value="MRU23031.1"/>
    <property type="molecule type" value="Genomic_DNA"/>
</dbReference>
<proteinExistence type="predicted"/>
<dbReference type="AlphaFoldDB" id="A0A9Q4MIM7"/>
<organism evidence="1 2">
    <name type="scientific">Xylella fastidiosa subsp. multiplex</name>
    <dbReference type="NCBI Taxonomy" id="644357"/>
    <lineage>
        <taxon>Bacteria</taxon>
        <taxon>Pseudomonadati</taxon>
        <taxon>Pseudomonadota</taxon>
        <taxon>Gammaproteobacteria</taxon>
        <taxon>Lysobacterales</taxon>
        <taxon>Lysobacteraceae</taxon>
        <taxon>Xylella</taxon>
    </lineage>
</organism>
<reference evidence="1" key="1">
    <citation type="submission" date="2019-05" db="EMBL/GenBank/DDBJ databases">
        <authorList>
            <person name="Castillo A."/>
            <person name="Giampetruzzi A."/>
            <person name="Landa B."/>
            <person name="Saponari M."/>
            <person name="Almeida R.P.P."/>
            <person name="Moralejo E."/>
            <person name="Marco-Noales E."/>
            <person name="Velasco-Amo M.P."/>
            <person name="Roman-Ecija M."/>
            <person name="Navarro I."/>
            <person name="Monterde A."/>
            <person name="Barbe S."/>
        </authorList>
    </citation>
    <scope>NUCLEOTIDE SEQUENCE</scope>
    <source>
        <strain evidence="1">XYL1981</strain>
    </source>
</reference>
<sequence>MTLLNVSEQAAPQASPAISETKKAPLFCRNGIRDEEDAELQEAFYCESYDHTFPDLQGRYVLAIHAFYLDDFSSLVRSWFESSLHSNIKGFDRSILDTDRRINVMPAHPLYPQVKAAYEAQEAYSNSIFEAAKKWKHDTGKEVAA</sequence>
<comment type="caution">
    <text evidence="1">The sequence shown here is derived from an EMBL/GenBank/DDBJ whole genome shotgun (WGS) entry which is preliminary data.</text>
</comment>